<name>A0A5C2SR00_9APHY</name>
<reference evidence="1" key="1">
    <citation type="journal article" date="2018" name="Genome Biol. Evol.">
        <title>Genomics and development of Lentinus tigrinus, a white-rot wood-decaying mushroom with dimorphic fruiting bodies.</title>
        <authorList>
            <person name="Wu B."/>
            <person name="Xu Z."/>
            <person name="Knudson A."/>
            <person name="Carlson A."/>
            <person name="Chen N."/>
            <person name="Kovaka S."/>
            <person name="LaButti K."/>
            <person name="Lipzen A."/>
            <person name="Pennachio C."/>
            <person name="Riley R."/>
            <person name="Schakwitz W."/>
            <person name="Umezawa K."/>
            <person name="Ohm R.A."/>
            <person name="Grigoriev I.V."/>
            <person name="Nagy L.G."/>
            <person name="Gibbons J."/>
            <person name="Hibbett D."/>
        </authorList>
    </citation>
    <scope>NUCLEOTIDE SEQUENCE [LARGE SCALE GENOMIC DNA]</scope>
    <source>
        <strain evidence="1">ALCF2SS1-6</strain>
    </source>
</reference>
<evidence type="ECO:0000313" key="1">
    <source>
        <dbReference type="EMBL" id="RPD65499.1"/>
    </source>
</evidence>
<gene>
    <name evidence="1" type="ORF">L227DRAFT_213948</name>
</gene>
<organism evidence="1 2">
    <name type="scientific">Lentinus tigrinus ALCF2SS1-6</name>
    <dbReference type="NCBI Taxonomy" id="1328759"/>
    <lineage>
        <taxon>Eukaryota</taxon>
        <taxon>Fungi</taxon>
        <taxon>Dikarya</taxon>
        <taxon>Basidiomycota</taxon>
        <taxon>Agaricomycotina</taxon>
        <taxon>Agaricomycetes</taxon>
        <taxon>Polyporales</taxon>
        <taxon>Polyporaceae</taxon>
        <taxon>Lentinus</taxon>
    </lineage>
</organism>
<dbReference type="EMBL" id="ML122252">
    <property type="protein sequence ID" value="RPD65499.1"/>
    <property type="molecule type" value="Genomic_DNA"/>
</dbReference>
<proteinExistence type="predicted"/>
<keyword evidence="2" id="KW-1185">Reference proteome</keyword>
<dbReference type="Proteomes" id="UP000313359">
    <property type="component" value="Unassembled WGS sequence"/>
</dbReference>
<accession>A0A5C2SR00</accession>
<sequence>MVERALWCTLTVSSRLHAAYDQWGLLRQWHNRYEGNPDKNNALRTLDALCRPLSSWSPYPSTEDKTFSHPWRTKHDVTFTPSAC</sequence>
<dbReference type="AlphaFoldDB" id="A0A5C2SR00"/>
<protein>
    <submittedName>
        <fullName evidence="1">Uncharacterized protein</fullName>
    </submittedName>
</protein>
<evidence type="ECO:0000313" key="2">
    <source>
        <dbReference type="Proteomes" id="UP000313359"/>
    </source>
</evidence>